<protein>
    <submittedName>
        <fullName evidence="1">Uncharacterized protein</fullName>
    </submittedName>
</protein>
<sequence>MGLPLPLPGPAAKQMSESKRPGFVKPGLFSILFSDTGFLFCPSIRFCDQGRTPIISAPTKANVAHKINALIGLVSPISSLLLKSYRRNLRVFVVHTSKNFVALCQIHEGTLIFPLKMLVNFV</sequence>
<keyword evidence="2" id="KW-1185">Reference proteome</keyword>
<dbReference type="RefSeq" id="WP_378231593.1">
    <property type="nucleotide sequence ID" value="NZ_JBHSLL010000059.1"/>
</dbReference>
<organism evidence="1 2">
    <name type="scientific">Aquamicrobium segne</name>
    <dbReference type="NCBI Taxonomy" id="469547"/>
    <lineage>
        <taxon>Bacteria</taxon>
        <taxon>Pseudomonadati</taxon>
        <taxon>Pseudomonadota</taxon>
        <taxon>Alphaproteobacteria</taxon>
        <taxon>Hyphomicrobiales</taxon>
        <taxon>Phyllobacteriaceae</taxon>
        <taxon>Aquamicrobium</taxon>
    </lineage>
</organism>
<evidence type="ECO:0000313" key="2">
    <source>
        <dbReference type="Proteomes" id="UP001596016"/>
    </source>
</evidence>
<reference evidence="2" key="1">
    <citation type="journal article" date="2019" name="Int. J. Syst. Evol. Microbiol.">
        <title>The Global Catalogue of Microorganisms (GCM) 10K type strain sequencing project: providing services to taxonomists for standard genome sequencing and annotation.</title>
        <authorList>
            <consortium name="The Broad Institute Genomics Platform"/>
            <consortium name="The Broad Institute Genome Sequencing Center for Infectious Disease"/>
            <person name="Wu L."/>
            <person name="Ma J."/>
        </authorList>
    </citation>
    <scope>NUCLEOTIDE SEQUENCE [LARGE SCALE GENOMIC DNA]</scope>
    <source>
        <strain evidence="2">CGMCC 4.1415</strain>
    </source>
</reference>
<dbReference type="Proteomes" id="UP001596016">
    <property type="component" value="Unassembled WGS sequence"/>
</dbReference>
<comment type="caution">
    <text evidence="1">The sequence shown here is derived from an EMBL/GenBank/DDBJ whole genome shotgun (WGS) entry which is preliminary data.</text>
</comment>
<gene>
    <name evidence="1" type="ORF">ACFPLB_16260</name>
</gene>
<dbReference type="EMBL" id="JBHSLL010000059">
    <property type="protein sequence ID" value="MFC5387513.1"/>
    <property type="molecule type" value="Genomic_DNA"/>
</dbReference>
<accession>A0ABW0H694</accession>
<name>A0ABW0H694_9HYPH</name>
<proteinExistence type="predicted"/>
<evidence type="ECO:0000313" key="1">
    <source>
        <dbReference type="EMBL" id="MFC5387513.1"/>
    </source>
</evidence>